<dbReference type="EMBL" id="QVQA01000165">
    <property type="protein sequence ID" value="KAF5094408.1"/>
    <property type="molecule type" value="Genomic_DNA"/>
</dbReference>
<gene>
    <name evidence="1" type="ORF">D0Z00_003558</name>
</gene>
<dbReference type="Proteomes" id="UP000744676">
    <property type="component" value="Unassembled WGS sequence"/>
</dbReference>
<sequence length="333" mass="37392">MNIRKATVDDILGMQNCNLHNLPENYPFKYYLYHIASWPQASYVATTMTSSGEERVVGYSLSKMEDDGNRAANPNDKSDIPHGHVTSISVMRSYRRLGLAEKLMRQSLRALAEIYGAKYVSLHVRESNVAALHLYRDSLQFEVTELVNSYYADGENAYAMKKDLSVFIPDDIYDDDEDLLAGAAAESVEQTNIKTYKKNKQQKRLLKRRKKEEKTEDSAPSSPQVVIIDSSDDGDDGEGDLAVIIDSSENSGRFSDGPFATSTPVNETLQEDRKSSSKNPVGEATQLLDQVKEDREGRHGKYTGLYMLKQNQPLQDLSKHESEESTDSDDLLL</sequence>
<evidence type="ECO:0000313" key="2">
    <source>
        <dbReference type="Proteomes" id="UP000744676"/>
    </source>
</evidence>
<protein>
    <submittedName>
        <fullName evidence="1">Uncharacterized protein</fullName>
    </submittedName>
</protein>
<name>A0ACB6V0Z4_9ASCO</name>
<evidence type="ECO:0000313" key="1">
    <source>
        <dbReference type="EMBL" id="KAF5094408.1"/>
    </source>
</evidence>
<organism evidence="1 2">
    <name type="scientific">Geotrichum galactomycetum</name>
    <dbReference type="NCBI Taxonomy" id="27317"/>
    <lineage>
        <taxon>Eukaryota</taxon>
        <taxon>Fungi</taxon>
        <taxon>Dikarya</taxon>
        <taxon>Ascomycota</taxon>
        <taxon>Saccharomycotina</taxon>
        <taxon>Dipodascomycetes</taxon>
        <taxon>Dipodascales</taxon>
        <taxon>Dipodascaceae</taxon>
        <taxon>Geotrichum</taxon>
    </lineage>
</organism>
<proteinExistence type="predicted"/>
<comment type="caution">
    <text evidence="1">The sequence shown here is derived from an EMBL/GenBank/DDBJ whole genome shotgun (WGS) entry which is preliminary data.</text>
</comment>
<keyword evidence="2" id="KW-1185">Reference proteome</keyword>
<accession>A0ACB6V0Z4</accession>
<reference evidence="1 2" key="1">
    <citation type="journal article" date="2020" name="Front. Microbiol.">
        <title>Phenotypic and Genetic Characterization of the Cheese Ripening Yeast Geotrichum candidum.</title>
        <authorList>
            <person name="Perkins V."/>
            <person name="Vignola S."/>
            <person name="Lessard M.H."/>
            <person name="Plante P.L."/>
            <person name="Corbeil J."/>
            <person name="Dugat-Bony E."/>
            <person name="Frenette M."/>
            <person name="Labrie S."/>
        </authorList>
    </citation>
    <scope>NUCLEOTIDE SEQUENCE [LARGE SCALE GENOMIC DNA]</scope>
    <source>
        <strain evidence="1 2">LMA-1147</strain>
    </source>
</reference>